<gene>
    <name evidence="8" type="ordered locus">SCATT_35770</name>
</gene>
<dbReference type="GO" id="GO:0004312">
    <property type="term" value="F:fatty acid synthase activity"/>
    <property type="evidence" value="ECO:0007669"/>
    <property type="project" value="TreeGrafter"/>
</dbReference>
<dbReference type="SUPFAM" id="SSF55048">
    <property type="entry name" value="Probable ACP-binding domain of malonyl-CoA ACP transacylase"/>
    <property type="match status" value="1"/>
</dbReference>
<keyword evidence="5" id="KW-0012">Acyltransferase</keyword>
<dbReference type="Gene3D" id="3.40.366.10">
    <property type="entry name" value="Malonyl-Coenzyme A Acyl Carrier Protein, domain 2"/>
    <property type="match status" value="1"/>
</dbReference>
<dbReference type="KEGG" id="sct:SCAT_3586"/>
<reference evidence="9" key="1">
    <citation type="submission" date="2011-12" db="EMBL/GenBank/DDBJ databases">
        <title>Complete genome sequence of Streptomyces cattleya strain DSM 46488.</title>
        <authorList>
            <person name="Ou H.-Y."/>
            <person name="Li P."/>
            <person name="Zhao C."/>
            <person name="O'Hagan D."/>
            <person name="Deng Z."/>
        </authorList>
    </citation>
    <scope>NUCLEOTIDE SEQUENCE [LARGE SCALE GENOMIC DNA]</scope>
    <source>
        <strain evidence="9">ATCC 35852 / DSM 46488 / JCM 4925 / NBRC 14057 / NRRL 8057</strain>
    </source>
</reference>
<dbReference type="SMART" id="SM00827">
    <property type="entry name" value="PKS_AT"/>
    <property type="match status" value="1"/>
</dbReference>
<dbReference type="Gene3D" id="3.30.70.3290">
    <property type="match status" value="1"/>
</dbReference>
<dbReference type="Pfam" id="PF00698">
    <property type="entry name" value="Acyl_transf_1"/>
    <property type="match status" value="1"/>
</dbReference>
<dbReference type="InterPro" id="IPR050091">
    <property type="entry name" value="PKS_NRPS_Biosynth_Enz"/>
</dbReference>
<dbReference type="PATRIC" id="fig|1003195.11.peg.5050"/>
<evidence type="ECO:0000256" key="2">
    <source>
        <dbReference type="ARBA" id="ARBA00022553"/>
    </source>
</evidence>
<dbReference type="STRING" id="1003195.SCATT_35770"/>
<keyword evidence="4" id="KW-0511">Multifunctional enzyme</keyword>
<dbReference type="PANTHER" id="PTHR43775:SF51">
    <property type="entry name" value="INACTIVE PHENOLPHTHIOCEROL SYNTHESIS POLYKETIDE SYNTHASE TYPE I PKS1-RELATED"/>
    <property type="match status" value="1"/>
</dbReference>
<evidence type="ECO:0000256" key="5">
    <source>
        <dbReference type="ARBA" id="ARBA00023315"/>
    </source>
</evidence>
<dbReference type="SUPFAM" id="SSF52151">
    <property type="entry name" value="FabD/lysophospholipase-like"/>
    <property type="match status" value="1"/>
</dbReference>
<protein>
    <submittedName>
        <fullName evidence="8">KirCII</fullName>
    </submittedName>
</protein>
<proteinExistence type="predicted"/>
<dbReference type="FunFam" id="3.40.366.10:FF:000002">
    <property type="entry name" value="Probable polyketide synthase 2"/>
    <property type="match status" value="1"/>
</dbReference>
<dbReference type="InterPro" id="IPR001227">
    <property type="entry name" value="Ac_transferase_dom_sf"/>
</dbReference>
<sequence>MTMSLDPVAVVGRGYRPSGAAGSGTEPDALLAAAGDALAQAARDPAAGVFAALAPGAGVSDAVQLARAVEAAGPCRTVDAERVPSLLTVRLAWQAVRLGECAAALAVVGHGDGAAALLLKRLSVAVAAGDPVLAVVADPAEPAPTASVGPEDGPLAGLARLADVLGTRWPDGARAPWPLALDASGADGTTTRLVLAAPPAAKATANTEDAEPHLLLFSAPSRAELAALVAEHRALAAAGAHGQPGVPALAGLAAAAHANAGEHPYRAAAVARTHAELVEKLDELTLDPPDLPADERGLVFVFAGQGHQWLGMGRELLRTEPAFRAAVERCDAAVGRHVPWSVREELLRDEARSRLGEIDVLQPVLFTVQVALARMWQAWGVEPDAVVGHSMGEIAAAHVSGALSLADAATIACRRSALLRRITGQGALAVVELDPASAAELADSTGGRVSVAGVNSPALCVLAGDAGSLEEITRRLEDEDVYAKLIRSTVASHSHYVDGLRDDLFAALDGLRPGPATVPMYSTVTLERLAGPELTAGYWMRNLREPVRFADVVAALRRRGHGVFLEISGHPVLSSPVRQCLEHAGVTGRALFSSRRHAERASVLASLGALYTLGRAPRPDGPAPAAPVPAPAAGAARHAPTPYQAALLPAVLGRR</sequence>
<keyword evidence="3" id="KW-0808">Transferase</keyword>
<dbReference type="GO" id="GO:0006633">
    <property type="term" value="P:fatty acid biosynthetic process"/>
    <property type="evidence" value="ECO:0007669"/>
    <property type="project" value="TreeGrafter"/>
</dbReference>
<dbReference type="InterPro" id="IPR016039">
    <property type="entry name" value="Thiolase-like"/>
</dbReference>
<dbReference type="AlphaFoldDB" id="F8JYE8"/>
<keyword evidence="1" id="KW-0596">Phosphopantetheine</keyword>
<accession>F8JYE8</accession>
<accession>G8WX43</accession>
<evidence type="ECO:0000259" key="7">
    <source>
        <dbReference type="SMART" id="SM00827"/>
    </source>
</evidence>
<evidence type="ECO:0000313" key="9">
    <source>
        <dbReference type="Proteomes" id="UP000007842"/>
    </source>
</evidence>
<feature type="domain" description="Malonyl-CoA:ACP transacylase (MAT)" evidence="7">
    <location>
        <begin position="301"/>
        <end position="598"/>
    </location>
</feature>
<dbReference type="SUPFAM" id="SSF53901">
    <property type="entry name" value="Thiolase-like"/>
    <property type="match status" value="1"/>
</dbReference>
<evidence type="ECO:0000256" key="1">
    <source>
        <dbReference type="ARBA" id="ARBA00022450"/>
    </source>
</evidence>
<dbReference type="Proteomes" id="UP000007842">
    <property type="component" value="Chromosome"/>
</dbReference>
<keyword evidence="2" id="KW-0597">Phosphoprotein</keyword>
<dbReference type="PANTHER" id="PTHR43775">
    <property type="entry name" value="FATTY ACID SYNTHASE"/>
    <property type="match status" value="1"/>
</dbReference>
<dbReference type="InterPro" id="IPR016036">
    <property type="entry name" value="Malonyl_transacylase_ACP-bd"/>
</dbReference>
<feature type="region of interest" description="Disordered" evidence="6">
    <location>
        <begin position="618"/>
        <end position="637"/>
    </location>
</feature>
<feature type="compositionally biased region" description="Pro residues" evidence="6">
    <location>
        <begin position="619"/>
        <end position="630"/>
    </location>
</feature>
<dbReference type="EMBL" id="CP003219">
    <property type="protein sequence ID" value="AEW95948.1"/>
    <property type="molecule type" value="Genomic_DNA"/>
</dbReference>
<dbReference type="KEGG" id="scy:SCATT_35770"/>
<keyword evidence="9" id="KW-1185">Reference proteome</keyword>
<evidence type="ECO:0000256" key="3">
    <source>
        <dbReference type="ARBA" id="ARBA00022679"/>
    </source>
</evidence>
<dbReference type="InterPro" id="IPR016035">
    <property type="entry name" value="Acyl_Trfase/lysoPLipase"/>
</dbReference>
<evidence type="ECO:0000256" key="6">
    <source>
        <dbReference type="SAM" id="MobiDB-lite"/>
    </source>
</evidence>
<organism evidence="8 9">
    <name type="scientific">Streptantibioticus cattleyicolor (strain ATCC 35852 / DSM 46488 / JCM 4925 / NBRC 14057 / NRRL 8057)</name>
    <name type="common">Streptomyces cattleya</name>
    <dbReference type="NCBI Taxonomy" id="1003195"/>
    <lineage>
        <taxon>Bacteria</taxon>
        <taxon>Bacillati</taxon>
        <taxon>Actinomycetota</taxon>
        <taxon>Actinomycetes</taxon>
        <taxon>Kitasatosporales</taxon>
        <taxon>Streptomycetaceae</taxon>
        <taxon>Streptantibioticus</taxon>
    </lineage>
</organism>
<dbReference type="OrthoDB" id="9778690at2"/>
<dbReference type="InterPro" id="IPR014043">
    <property type="entry name" value="Acyl_transferase_dom"/>
</dbReference>
<dbReference type="HOGENOM" id="CLU_418502_0_0_11"/>
<name>F8JYE8_STREN</name>
<evidence type="ECO:0000256" key="4">
    <source>
        <dbReference type="ARBA" id="ARBA00023268"/>
    </source>
</evidence>
<evidence type="ECO:0000313" key="8">
    <source>
        <dbReference type="EMBL" id="AEW95948.1"/>
    </source>
</evidence>
<dbReference type="eggNOG" id="COG3321">
    <property type="taxonomic scope" value="Bacteria"/>
</dbReference>